<keyword evidence="1" id="KW-1133">Transmembrane helix</keyword>
<evidence type="ECO:0000256" key="1">
    <source>
        <dbReference type="SAM" id="Phobius"/>
    </source>
</evidence>
<dbReference type="GeneID" id="77470167"/>
<name>A0A2T3G103_9FIRM</name>
<organism evidence="2 3">
    <name type="scientific">Faecalibacillus faecis</name>
    <dbReference type="NCBI Taxonomy" id="1982628"/>
    <lineage>
        <taxon>Bacteria</taxon>
        <taxon>Bacillati</taxon>
        <taxon>Bacillota</taxon>
        <taxon>Erysipelotrichia</taxon>
        <taxon>Erysipelotrichales</taxon>
        <taxon>Coprobacillaceae</taxon>
        <taxon>Faecalibacillus</taxon>
    </lineage>
</organism>
<proteinExistence type="predicted"/>
<keyword evidence="1" id="KW-0472">Membrane</keyword>
<feature type="transmembrane region" description="Helical" evidence="1">
    <location>
        <begin position="31"/>
        <end position="51"/>
    </location>
</feature>
<accession>A0A2T3G103</accession>
<keyword evidence="1" id="KW-0812">Transmembrane</keyword>
<dbReference type="AlphaFoldDB" id="A0A2T3G103"/>
<sequence length="210" mass="24551">MKNKEAYKQAFKHVHYQKEVNLNKKRISKPLVTIMTSFIVLLSTFTVAYAFDVGGIQSKLEVWFRGEKRKVQYKEEDKNAYHFYTTDEDGNVVDMGINMGFKGSLTGIEPMSGDELAESMNDDSEIVYDEKEDKYLFYYQNKVVDITHMFDKEKECYLVINNGEKDIYFVISYKDKIDEDSTISQYSDENAEVIQGVKVKDIKDHFVRIK</sequence>
<evidence type="ECO:0000313" key="2">
    <source>
        <dbReference type="EMBL" id="PST41220.1"/>
    </source>
</evidence>
<evidence type="ECO:0000313" key="3">
    <source>
        <dbReference type="Proteomes" id="UP000241201"/>
    </source>
</evidence>
<dbReference type="Proteomes" id="UP000241201">
    <property type="component" value="Unassembled WGS sequence"/>
</dbReference>
<gene>
    <name evidence="2" type="ORF">C7U55_03490</name>
</gene>
<dbReference type="RefSeq" id="WP_106987376.1">
    <property type="nucleotide sequence ID" value="NZ_DAWBWI010000234.1"/>
</dbReference>
<keyword evidence="3" id="KW-1185">Reference proteome</keyword>
<comment type="caution">
    <text evidence="2">The sequence shown here is derived from an EMBL/GenBank/DDBJ whole genome shotgun (WGS) entry which is preliminary data.</text>
</comment>
<dbReference type="EMBL" id="PYLP01000003">
    <property type="protein sequence ID" value="PST41220.1"/>
    <property type="molecule type" value="Genomic_DNA"/>
</dbReference>
<protein>
    <submittedName>
        <fullName evidence="2">Uncharacterized protein</fullName>
    </submittedName>
</protein>
<reference evidence="3" key="1">
    <citation type="submission" date="2018-03" db="EMBL/GenBank/DDBJ databases">
        <title>Lachnoclostridium SNUG30370 gen.nov., sp.nov., isolated from human faeces.</title>
        <authorList>
            <person name="Seo B."/>
            <person name="Jeon K."/>
            <person name="Ko G."/>
        </authorList>
    </citation>
    <scope>NUCLEOTIDE SEQUENCE [LARGE SCALE GENOMIC DNA]</scope>
    <source>
        <strain evidence="3">SNUG30370</strain>
    </source>
</reference>